<name>A0AB35L650_ECTOL</name>
<organism evidence="2 3">
    <name type="scientific">Ectopseudomonas oleovorans</name>
    <name type="common">Pseudomonas oleovorans</name>
    <dbReference type="NCBI Taxonomy" id="301"/>
    <lineage>
        <taxon>Bacteria</taxon>
        <taxon>Pseudomonadati</taxon>
        <taxon>Pseudomonadota</taxon>
        <taxon>Gammaproteobacteria</taxon>
        <taxon>Pseudomonadales</taxon>
        <taxon>Pseudomonadaceae</taxon>
        <taxon>Ectopseudomonas</taxon>
    </lineage>
</organism>
<dbReference type="Proteomes" id="UP001159292">
    <property type="component" value="Unassembled WGS sequence"/>
</dbReference>
<feature type="non-terminal residue" evidence="2">
    <location>
        <position position="1"/>
    </location>
</feature>
<keyword evidence="1" id="KW-0732">Signal</keyword>
<evidence type="ECO:0000313" key="3">
    <source>
        <dbReference type="Proteomes" id="UP001159292"/>
    </source>
</evidence>
<comment type="caution">
    <text evidence="2">The sequence shown here is derived from an EMBL/GenBank/DDBJ whole genome shotgun (WGS) entry which is preliminary data.</text>
</comment>
<protein>
    <submittedName>
        <fullName evidence="2">Uncharacterized protein</fullName>
    </submittedName>
</protein>
<reference evidence="2" key="1">
    <citation type="submission" date="2022-09" db="EMBL/GenBank/DDBJ databases">
        <title>Intensive care unit water sources are persistently colonized with multi-drug resistant bacteria and are the site of extensive horizontal gene transfer of antibiotic resistance genes.</title>
        <authorList>
            <person name="Diorio-Toth L."/>
        </authorList>
    </citation>
    <scope>NUCLEOTIDE SEQUENCE</scope>
    <source>
        <strain evidence="2">GD04000</strain>
    </source>
</reference>
<feature type="signal peptide" evidence="1">
    <location>
        <begin position="1"/>
        <end position="24"/>
    </location>
</feature>
<gene>
    <name evidence="2" type="ORF">N7671_20890</name>
</gene>
<feature type="chain" id="PRO_5044225504" evidence="1">
    <location>
        <begin position="25"/>
        <end position="109"/>
    </location>
</feature>
<dbReference type="AlphaFoldDB" id="A0AB35L650"/>
<dbReference type="EMBL" id="JAOEET010000104">
    <property type="protein sequence ID" value="MDH0569590.1"/>
    <property type="molecule type" value="Genomic_DNA"/>
</dbReference>
<evidence type="ECO:0000256" key="1">
    <source>
        <dbReference type="SAM" id="SignalP"/>
    </source>
</evidence>
<sequence>CLRYLKAVLISTTLFPLASTIASAAPPDYSKWANNELKKNGFTDATLVETGYPKSFTFCQKGSTTLWRYDVMSPIHLEALAEGQTIKPLTKQDRTVAVEENSVACKLKG</sequence>
<accession>A0AB35L650</accession>
<evidence type="ECO:0000313" key="2">
    <source>
        <dbReference type="EMBL" id="MDH0569590.1"/>
    </source>
</evidence>
<proteinExistence type="predicted"/>